<dbReference type="HOGENOM" id="CLU_3325866_0_0_7"/>
<keyword evidence="3" id="KW-1185">Reference proteome</keyword>
<evidence type="ECO:0000313" key="2">
    <source>
        <dbReference type="EMBL" id="ABS51257.1"/>
    </source>
</evidence>
<evidence type="ECO:0000256" key="1">
    <source>
        <dbReference type="SAM" id="Phobius"/>
    </source>
</evidence>
<accession>A7I2S0</accession>
<keyword evidence="1" id="KW-0472">Membrane</keyword>
<organism evidence="2 3">
    <name type="scientific">Campylobacter hominis (strain ATCC BAA-381 / DSM 21671 / CCUG 45161 / LMG 19568 / NCTC 13146 / CH001A)</name>
    <dbReference type="NCBI Taxonomy" id="360107"/>
    <lineage>
        <taxon>Bacteria</taxon>
        <taxon>Pseudomonadati</taxon>
        <taxon>Campylobacterota</taxon>
        <taxon>Epsilonproteobacteria</taxon>
        <taxon>Campylobacterales</taxon>
        <taxon>Campylobacteraceae</taxon>
        <taxon>Campylobacter</taxon>
    </lineage>
</organism>
<reference evidence="3" key="1">
    <citation type="submission" date="2007-07" db="EMBL/GenBank/DDBJ databases">
        <title>Complete genome sequence of Campylobacter hominis ATCC BAA-381, a commensal isolated from the human gastrointestinal tract.</title>
        <authorList>
            <person name="Fouts D.E."/>
            <person name="Mongodin E.F."/>
            <person name="Puiu D."/>
            <person name="Sebastian Y."/>
            <person name="Miller W.G."/>
            <person name="Mandrell R.E."/>
            <person name="Nelson K.E."/>
        </authorList>
    </citation>
    <scope>NUCLEOTIDE SEQUENCE [LARGE SCALE GENOMIC DNA]</scope>
    <source>
        <strain evidence="3">ATCC BAA-381 / LMG 19568 / NCTC 13146 / CH001A</strain>
    </source>
</reference>
<keyword evidence="1" id="KW-1133">Transmembrane helix</keyword>
<name>A7I2S0_CAMHC</name>
<dbReference type="AlphaFoldDB" id="A7I2S0"/>
<gene>
    <name evidence="2" type="ordered locus">CHAB381_1260</name>
</gene>
<feature type="transmembrane region" description="Helical" evidence="1">
    <location>
        <begin position="12"/>
        <end position="29"/>
    </location>
</feature>
<protein>
    <submittedName>
        <fullName evidence="2">Uncharacterized protein</fullName>
    </submittedName>
</protein>
<dbReference type="KEGG" id="cha:CHAB381_1260"/>
<keyword evidence="1" id="KW-0812">Transmembrane</keyword>
<sequence length="38" mass="4483">MKAYLAINSNLTVYYASALFFGILILKFFREVFKTQNF</sequence>
<evidence type="ECO:0000313" key="3">
    <source>
        <dbReference type="Proteomes" id="UP000002407"/>
    </source>
</evidence>
<dbReference type="EMBL" id="CP000776">
    <property type="protein sequence ID" value="ABS51257.1"/>
    <property type="molecule type" value="Genomic_DNA"/>
</dbReference>
<dbReference type="Proteomes" id="UP000002407">
    <property type="component" value="Chromosome"/>
</dbReference>
<proteinExistence type="predicted"/>
<dbReference type="STRING" id="360107.CHAB381_1260"/>